<organism evidence="2">
    <name type="scientific">Tanacetum cinerariifolium</name>
    <name type="common">Dalmatian daisy</name>
    <name type="synonym">Chrysanthemum cinerariifolium</name>
    <dbReference type="NCBI Taxonomy" id="118510"/>
    <lineage>
        <taxon>Eukaryota</taxon>
        <taxon>Viridiplantae</taxon>
        <taxon>Streptophyta</taxon>
        <taxon>Embryophyta</taxon>
        <taxon>Tracheophyta</taxon>
        <taxon>Spermatophyta</taxon>
        <taxon>Magnoliopsida</taxon>
        <taxon>eudicotyledons</taxon>
        <taxon>Gunneridae</taxon>
        <taxon>Pentapetalae</taxon>
        <taxon>asterids</taxon>
        <taxon>campanulids</taxon>
        <taxon>Asterales</taxon>
        <taxon>Asteraceae</taxon>
        <taxon>Asteroideae</taxon>
        <taxon>Anthemideae</taxon>
        <taxon>Anthemidinae</taxon>
        <taxon>Tanacetum</taxon>
    </lineage>
</organism>
<feature type="compositionally biased region" description="Basic and acidic residues" evidence="1">
    <location>
        <begin position="280"/>
        <end position="292"/>
    </location>
</feature>
<feature type="region of interest" description="Disordered" evidence="1">
    <location>
        <begin position="144"/>
        <end position="163"/>
    </location>
</feature>
<feature type="compositionally biased region" description="Acidic residues" evidence="1">
    <location>
        <begin position="249"/>
        <end position="279"/>
    </location>
</feature>
<evidence type="ECO:0000256" key="1">
    <source>
        <dbReference type="SAM" id="MobiDB-lite"/>
    </source>
</evidence>
<accession>A0A6L2NYL6</accession>
<feature type="compositionally biased region" description="Basic residues" evidence="1">
    <location>
        <begin position="153"/>
        <end position="162"/>
    </location>
</feature>
<reference evidence="2" key="1">
    <citation type="journal article" date="2019" name="Sci. Rep.">
        <title>Draft genome of Tanacetum cinerariifolium, the natural source of mosquito coil.</title>
        <authorList>
            <person name="Yamashiro T."/>
            <person name="Shiraishi A."/>
            <person name="Satake H."/>
            <person name="Nakayama K."/>
        </authorList>
    </citation>
    <scope>NUCLEOTIDE SEQUENCE</scope>
</reference>
<feature type="region of interest" description="Disordered" evidence="1">
    <location>
        <begin position="218"/>
        <end position="325"/>
    </location>
</feature>
<dbReference type="AlphaFoldDB" id="A0A6L2NYL6"/>
<evidence type="ECO:0000313" key="2">
    <source>
        <dbReference type="EMBL" id="GEU91391.1"/>
    </source>
</evidence>
<gene>
    <name evidence="2" type="ORF">Tci_063369</name>
</gene>
<feature type="compositionally biased region" description="Acidic residues" evidence="1">
    <location>
        <begin position="316"/>
        <end position="325"/>
    </location>
</feature>
<protein>
    <submittedName>
        <fullName evidence="2">Uncharacterized protein</fullName>
    </submittedName>
</protein>
<sequence length="325" mass="36777">MLNFPEMHLLMIAANVDYVALLWEDFMYQANNRDISSTRKEHMPYPRFTKVIINHFISKDKIISIRNRINLHNIHDDSLLGSLKFVSKTEDYQKYGALILDGMINQYIKDSKAFKTCYDVSTGKATLKKAKKFKKVVSPSNKLPPVLEEGPAKKSKRVKIPAKKSTSMPNVGVVIRDTPGVSASKKKALAKDDIGKRIELLSNASLLEAAQLKKVFKKSRQETHTSEGTGVKPRVPDVSKVNSFKTESDNEYWGDSEDDKEDDDDNGDDSANDNDDGDETHDSARTDSDDVKNPSFTLKDDEEEEYDKEYVHTLENDESDDDDED</sequence>
<name>A0A6L2NYL6_TANCI</name>
<proteinExistence type="predicted"/>
<dbReference type="EMBL" id="BKCJ010010394">
    <property type="protein sequence ID" value="GEU91391.1"/>
    <property type="molecule type" value="Genomic_DNA"/>
</dbReference>
<comment type="caution">
    <text evidence="2">The sequence shown here is derived from an EMBL/GenBank/DDBJ whole genome shotgun (WGS) entry which is preliminary data.</text>
</comment>